<feature type="chain" id="PRO_5042525753" evidence="14">
    <location>
        <begin position="34"/>
        <end position="367"/>
    </location>
</feature>
<evidence type="ECO:0000256" key="7">
    <source>
        <dbReference type="ARBA" id="ARBA00022989"/>
    </source>
</evidence>
<keyword evidence="9" id="KW-0472">Membrane</keyword>
<evidence type="ECO:0000256" key="10">
    <source>
        <dbReference type="ARBA" id="ARBA00023157"/>
    </source>
</evidence>
<evidence type="ECO:0000256" key="8">
    <source>
        <dbReference type="ARBA" id="ARBA00023034"/>
    </source>
</evidence>
<comment type="subcellular location">
    <subcellularLocation>
        <location evidence="1">Golgi apparatus membrane</location>
        <topology evidence="1">Single-pass type II membrane protein</topology>
    </subcellularLocation>
</comment>
<dbReference type="GeneID" id="103091749"/>
<evidence type="ECO:0000256" key="2">
    <source>
        <dbReference type="ARBA" id="ARBA00006003"/>
    </source>
</evidence>
<evidence type="ECO:0000256" key="11">
    <source>
        <dbReference type="ARBA" id="ARBA00023180"/>
    </source>
</evidence>
<dbReference type="PIRSF" id="PIRSF005557">
    <property type="entry name" value="Sialyl_trans"/>
    <property type="match status" value="1"/>
</dbReference>
<dbReference type="PANTHER" id="PTHR11987">
    <property type="entry name" value="ALPHA-2,8-SIALYLTRANSFERASE"/>
    <property type="match status" value="1"/>
</dbReference>
<dbReference type="GO" id="GO:0009311">
    <property type="term" value="P:oligosaccharide metabolic process"/>
    <property type="evidence" value="ECO:0007669"/>
    <property type="project" value="TreeGrafter"/>
</dbReference>
<evidence type="ECO:0000256" key="14">
    <source>
        <dbReference type="SAM" id="SignalP"/>
    </source>
</evidence>
<sequence>MFAMRMRTNLLTACAVSLLGLLLLARDPGGAGGARRRGGQGTRAAADRRDMRGLQRARVGNMSASGESSHWPVEGAQGWHFNLSLAMHIRKDILKFLDADRDVSILQAQVQPGDLVHYIFDRGRTTNVSHSLHALLPTAPPLRGGRYGSCAVVGNSGILEGSACGEEIDQHDFVIRCNLAPVEGYERDVGSRVDFVTMNPSVVERTYGGLRTKADHDRFGRRLRALNSSILWIPAFMAKGGEQHVEIVNNLLLTLGLPLRAAFPSLRLMHAVRGYWLTNKVYIKRPTTGLLMYTLATRFCREIHLYGFWPFQYNIAGKPVRYHYYEGLRYRYRSRAGPHTMPLEYRTLHRLHSLGALKLTTGKCTGR</sequence>
<evidence type="ECO:0000313" key="16">
    <source>
        <dbReference type="RefSeq" id="XP_032824590.1"/>
    </source>
</evidence>
<dbReference type="InterPro" id="IPR050943">
    <property type="entry name" value="Glycosyltr_29_Sialyltrsf"/>
</dbReference>
<evidence type="ECO:0000256" key="3">
    <source>
        <dbReference type="ARBA" id="ARBA00022676"/>
    </source>
</evidence>
<dbReference type="Proteomes" id="UP001318040">
    <property type="component" value="Chromosome 40"/>
</dbReference>
<keyword evidence="5" id="KW-0812">Transmembrane</keyword>
<dbReference type="GO" id="GO:0000139">
    <property type="term" value="C:Golgi membrane"/>
    <property type="evidence" value="ECO:0007669"/>
    <property type="project" value="UniProtKB-SubCell"/>
</dbReference>
<keyword evidence="8" id="KW-0333">Golgi apparatus</keyword>
<evidence type="ECO:0000313" key="15">
    <source>
        <dbReference type="Proteomes" id="UP001318040"/>
    </source>
</evidence>
<dbReference type="GO" id="GO:0003828">
    <property type="term" value="F:alpha-N-acetylneuraminate alpha-2,8-sialyltransferase activity"/>
    <property type="evidence" value="ECO:0007669"/>
    <property type="project" value="TreeGrafter"/>
</dbReference>
<dbReference type="RefSeq" id="XP_032824590.1">
    <property type="nucleotide sequence ID" value="XM_032968699.1"/>
</dbReference>
<dbReference type="Gene3D" id="3.90.1480.20">
    <property type="entry name" value="Glycosyl transferase family 29"/>
    <property type="match status" value="1"/>
</dbReference>
<reference evidence="16" key="1">
    <citation type="submission" date="2025-08" db="UniProtKB">
        <authorList>
            <consortium name="RefSeq"/>
        </authorList>
    </citation>
    <scope>IDENTIFICATION</scope>
    <source>
        <tissue evidence="16">Sperm</tissue>
    </source>
</reference>
<evidence type="ECO:0000256" key="5">
    <source>
        <dbReference type="ARBA" id="ARBA00022692"/>
    </source>
</evidence>
<organism evidence="15 16">
    <name type="scientific">Petromyzon marinus</name>
    <name type="common">Sea lamprey</name>
    <dbReference type="NCBI Taxonomy" id="7757"/>
    <lineage>
        <taxon>Eukaryota</taxon>
        <taxon>Metazoa</taxon>
        <taxon>Chordata</taxon>
        <taxon>Craniata</taxon>
        <taxon>Vertebrata</taxon>
        <taxon>Cyclostomata</taxon>
        <taxon>Hyperoartia</taxon>
        <taxon>Petromyzontiformes</taxon>
        <taxon>Petromyzontidae</taxon>
        <taxon>Petromyzon</taxon>
    </lineage>
</organism>
<feature type="region of interest" description="Disordered" evidence="13">
    <location>
        <begin position="29"/>
        <end position="50"/>
    </location>
</feature>
<dbReference type="PANTHER" id="PTHR11987:SF52">
    <property type="entry name" value="CMP-N-ACETYLNEURAMINATE-POLY-ALPHA-2, 8-SIALYLTRANSFERASE-LIKE ISOFORM X1"/>
    <property type="match status" value="1"/>
</dbReference>
<gene>
    <name evidence="16" type="primary">LOC103091749</name>
</gene>
<keyword evidence="15" id="KW-1185">Reference proteome</keyword>
<feature type="disulfide bond" evidence="12">
    <location>
        <begin position="150"/>
        <end position="300"/>
    </location>
</feature>
<dbReference type="InterPro" id="IPR012163">
    <property type="entry name" value="Sialyl_trans"/>
</dbReference>
<dbReference type="InterPro" id="IPR001675">
    <property type="entry name" value="Glyco_trans_29"/>
</dbReference>
<keyword evidence="10" id="KW-1015">Disulfide bond</keyword>
<evidence type="ECO:0000256" key="13">
    <source>
        <dbReference type="SAM" id="MobiDB-lite"/>
    </source>
</evidence>
<dbReference type="GO" id="GO:0006491">
    <property type="term" value="P:N-glycan processing"/>
    <property type="evidence" value="ECO:0007669"/>
    <property type="project" value="TreeGrafter"/>
</dbReference>
<keyword evidence="7" id="KW-1133">Transmembrane helix</keyword>
<accession>A0AAJ7TUZ5</accession>
<dbReference type="KEGG" id="pmrn:103091749"/>
<name>A0AAJ7TUZ5_PETMA</name>
<evidence type="ECO:0000256" key="4">
    <source>
        <dbReference type="ARBA" id="ARBA00022679"/>
    </source>
</evidence>
<keyword evidence="6" id="KW-0735">Signal-anchor</keyword>
<evidence type="ECO:0000256" key="12">
    <source>
        <dbReference type="PIRSR" id="PIRSR005557-2"/>
    </source>
</evidence>
<evidence type="ECO:0000256" key="1">
    <source>
        <dbReference type="ARBA" id="ARBA00004323"/>
    </source>
</evidence>
<keyword evidence="11" id="KW-0325">Glycoprotein</keyword>
<keyword evidence="4" id="KW-0808">Transferase</keyword>
<keyword evidence="14" id="KW-0732">Signal</keyword>
<dbReference type="FunFam" id="3.90.1480.20:FF:000001">
    <property type="entry name" value="ST8 alpha-N-acetyl-neuraminide alpha-2,8-sialyltransferase 2"/>
    <property type="match status" value="1"/>
</dbReference>
<dbReference type="AlphaFoldDB" id="A0AAJ7TUZ5"/>
<evidence type="ECO:0000256" key="6">
    <source>
        <dbReference type="ARBA" id="ARBA00022968"/>
    </source>
</evidence>
<dbReference type="InterPro" id="IPR038578">
    <property type="entry name" value="GT29-like_sf"/>
</dbReference>
<protein>
    <submittedName>
        <fullName evidence="16">CMP-N-acetylneuraminate-poly-alpha-2, 8-sialyltransferase isoform X1</fullName>
    </submittedName>
</protein>
<dbReference type="Pfam" id="PF00777">
    <property type="entry name" value="Glyco_transf_29"/>
    <property type="match status" value="1"/>
</dbReference>
<keyword evidence="3" id="KW-0328">Glycosyltransferase</keyword>
<evidence type="ECO:0000256" key="9">
    <source>
        <dbReference type="ARBA" id="ARBA00023136"/>
    </source>
</evidence>
<proteinExistence type="inferred from homology"/>
<feature type="signal peptide" evidence="14">
    <location>
        <begin position="1"/>
        <end position="33"/>
    </location>
</feature>
<comment type="similarity">
    <text evidence="2">Belongs to the glycosyltransferase 29 family.</text>
</comment>